<dbReference type="NCBIfam" id="TIGR00278">
    <property type="entry name" value="membrane protein insertion efficiency factor YidD"/>
    <property type="match status" value="1"/>
</dbReference>
<comment type="function">
    <text evidence="1">Could be involved in insertion of integral membrane proteins into the membrane.</text>
</comment>
<dbReference type="PANTHER" id="PTHR33383:SF1">
    <property type="entry name" value="MEMBRANE PROTEIN INSERTION EFFICIENCY FACTOR-RELATED"/>
    <property type="match status" value="1"/>
</dbReference>
<keyword evidence="3" id="KW-1185">Reference proteome</keyword>
<dbReference type="EMBL" id="RZGZ01000004">
    <property type="protein sequence ID" value="RUQ98331.1"/>
    <property type="molecule type" value="Genomic_DNA"/>
</dbReference>
<keyword evidence="1" id="KW-1003">Cell membrane</keyword>
<protein>
    <recommendedName>
        <fullName evidence="1">Putative membrane protein insertion efficiency factor</fullName>
    </recommendedName>
</protein>
<evidence type="ECO:0000313" key="3">
    <source>
        <dbReference type="Proteomes" id="UP000274909"/>
    </source>
</evidence>
<comment type="caution">
    <text evidence="2">The sequence shown here is derived from an EMBL/GenBank/DDBJ whole genome shotgun (WGS) entry which is preliminary data.</text>
</comment>
<keyword evidence="1" id="KW-0472">Membrane</keyword>
<gene>
    <name evidence="2" type="primary">yidD</name>
    <name evidence="2" type="ORF">ELQ94_13725</name>
</gene>
<sequence>MVGHVLRIIVDALLLLPRNLAIALLIVYRRVVSPLYGDVCRYYPSCSSYTLQSIQMHGLTIGTFFGARRLLRCHPWAEGGFDEIRVKRSFRYVVTQPGFVLPSSHRKG</sequence>
<dbReference type="AlphaFoldDB" id="A0A433JQE4"/>
<name>A0A433JQE4_9MICO</name>
<accession>A0A433JQE4</accession>
<dbReference type="OrthoDB" id="9801753at2"/>
<dbReference type="SMART" id="SM01234">
    <property type="entry name" value="Haemolytic"/>
    <property type="match status" value="1"/>
</dbReference>
<dbReference type="GO" id="GO:0005886">
    <property type="term" value="C:plasma membrane"/>
    <property type="evidence" value="ECO:0007669"/>
    <property type="project" value="UniProtKB-SubCell"/>
</dbReference>
<organism evidence="2 3">
    <name type="scientific">Labedella endophytica</name>
    <dbReference type="NCBI Taxonomy" id="1523160"/>
    <lineage>
        <taxon>Bacteria</taxon>
        <taxon>Bacillati</taxon>
        <taxon>Actinomycetota</taxon>
        <taxon>Actinomycetes</taxon>
        <taxon>Micrococcales</taxon>
        <taxon>Microbacteriaceae</taxon>
        <taxon>Labedella</taxon>
    </lineage>
</organism>
<reference evidence="2 3" key="1">
    <citation type="submission" date="2018-12" db="EMBL/GenBank/DDBJ databases">
        <authorList>
            <person name="Li F."/>
        </authorList>
    </citation>
    <scope>NUCLEOTIDE SEQUENCE [LARGE SCALE GENOMIC DNA]</scope>
    <source>
        <strain evidence="2 3">EGI 6500705</strain>
    </source>
</reference>
<dbReference type="Pfam" id="PF01809">
    <property type="entry name" value="YidD"/>
    <property type="match status" value="1"/>
</dbReference>
<dbReference type="InterPro" id="IPR002696">
    <property type="entry name" value="Membr_insert_effic_factor_YidD"/>
</dbReference>
<proteinExistence type="inferred from homology"/>
<evidence type="ECO:0000313" key="2">
    <source>
        <dbReference type="EMBL" id="RUQ98331.1"/>
    </source>
</evidence>
<dbReference type="Proteomes" id="UP000274909">
    <property type="component" value="Unassembled WGS sequence"/>
</dbReference>
<comment type="similarity">
    <text evidence="1">Belongs to the UPF0161 family.</text>
</comment>
<evidence type="ECO:0000256" key="1">
    <source>
        <dbReference type="HAMAP-Rule" id="MF_00386"/>
    </source>
</evidence>
<dbReference type="HAMAP" id="MF_00386">
    <property type="entry name" value="UPF0161_YidD"/>
    <property type="match status" value="1"/>
</dbReference>
<dbReference type="PANTHER" id="PTHR33383">
    <property type="entry name" value="MEMBRANE PROTEIN INSERTION EFFICIENCY FACTOR-RELATED"/>
    <property type="match status" value="1"/>
</dbReference>
<comment type="subcellular location">
    <subcellularLocation>
        <location evidence="1">Cell membrane</location>
        <topology evidence="1">Peripheral membrane protein</topology>
        <orientation evidence="1">Cytoplasmic side</orientation>
    </subcellularLocation>
</comment>